<accession>A0A314KVV6</accession>
<dbReference type="AlphaFoldDB" id="A0A314KVV6"/>
<evidence type="ECO:0000313" key="3">
    <source>
        <dbReference type="Proteomes" id="UP000187609"/>
    </source>
</evidence>
<evidence type="ECO:0000313" key="2">
    <source>
        <dbReference type="EMBL" id="OIT33518.1"/>
    </source>
</evidence>
<dbReference type="EMBL" id="MJEQ01000867">
    <property type="protein sequence ID" value="OIT33518.1"/>
    <property type="molecule type" value="Genomic_DNA"/>
</dbReference>
<reference evidence="2" key="1">
    <citation type="submission" date="2016-11" db="EMBL/GenBank/DDBJ databases">
        <title>The genome of Nicotiana attenuata.</title>
        <authorList>
            <person name="Xu S."/>
            <person name="Brockmoeller T."/>
            <person name="Gaquerel E."/>
            <person name="Navarro A."/>
            <person name="Kuhl H."/>
            <person name="Gase K."/>
            <person name="Ling Z."/>
            <person name="Zhou W."/>
            <person name="Kreitzer C."/>
            <person name="Stanke M."/>
            <person name="Tang H."/>
            <person name="Lyons E."/>
            <person name="Pandey P."/>
            <person name="Pandey S.P."/>
            <person name="Timmermann B."/>
            <person name="Baldwin I.T."/>
        </authorList>
    </citation>
    <scope>NUCLEOTIDE SEQUENCE [LARGE SCALE GENOMIC DNA]</scope>
    <source>
        <strain evidence="2">UT</strain>
    </source>
</reference>
<keyword evidence="3" id="KW-1185">Reference proteome</keyword>
<dbReference type="Gramene" id="OIT33518">
    <property type="protein sequence ID" value="OIT33518"/>
    <property type="gene ID" value="A4A49_11420"/>
</dbReference>
<sequence length="177" mass="18983">MDLPSASGGEGALVSVTLMFVDIGVDLLIGPLLGHTVMVTDIRDTEGHLDVTGVHLEEERRPGLGYLLFAIIVRLIFVRDANLELPNNQITQGDVSSHYVQQQQLTTGGTNADGRRATTPNNSGQQQQNAIIAGAVASLDDSSLTIFSKEDLLPHRTEGVGPTPKPRTYPLLSFPNT</sequence>
<name>A0A314KVV6_NICAT</name>
<gene>
    <name evidence="2" type="ORF">A4A49_11420</name>
</gene>
<protein>
    <submittedName>
        <fullName evidence="2">Uncharacterized protein</fullName>
    </submittedName>
</protein>
<evidence type="ECO:0000256" key="1">
    <source>
        <dbReference type="SAM" id="MobiDB-lite"/>
    </source>
</evidence>
<proteinExistence type="predicted"/>
<comment type="caution">
    <text evidence="2">The sequence shown here is derived from an EMBL/GenBank/DDBJ whole genome shotgun (WGS) entry which is preliminary data.</text>
</comment>
<feature type="region of interest" description="Disordered" evidence="1">
    <location>
        <begin position="104"/>
        <end position="126"/>
    </location>
</feature>
<organism evidence="2 3">
    <name type="scientific">Nicotiana attenuata</name>
    <name type="common">Coyote tobacco</name>
    <dbReference type="NCBI Taxonomy" id="49451"/>
    <lineage>
        <taxon>Eukaryota</taxon>
        <taxon>Viridiplantae</taxon>
        <taxon>Streptophyta</taxon>
        <taxon>Embryophyta</taxon>
        <taxon>Tracheophyta</taxon>
        <taxon>Spermatophyta</taxon>
        <taxon>Magnoliopsida</taxon>
        <taxon>eudicotyledons</taxon>
        <taxon>Gunneridae</taxon>
        <taxon>Pentapetalae</taxon>
        <taxon>asterids</taxon>
        <taxon>lamiids</taxon>
        <taxon>Solanales</taxon>
        <taxon>Solanaceae</taxon>
        <taxon>Nicotianoideae</taxon>
        <taxon>Nicotianeae</taxon>
        <taxon>Nicotiana</taxon>
    </lineage>
</organism>
<feature type="region of interest" description="Disordered" evidence="1">
    <location>
        <begin position="155"/>
        <end position="177"/>
    </location>
</feature>
<dbReference type="Proteomes" id="UP000187609">
    <property type="component" value="Unassembled WGS sequence"/>
</dbReference>